<feature type="domain" description="RanBP2-type" evidence="13">
    <location>
        <begin position="315"/>
        <end position="348"/>
    </location>
</feature>
<dbReference type="Pfam" id="PF00648">
    <property type="entry name" value="Peptidase_C2"/>
    <property type="match status" value="1"/>
</dbReference>
<evidence type="ECO:0000256" key="10">
    <source>
        <dbReference type="PIRSR" id="PIRSR622684-1"/>
    </source>
</evidence>
<keyword evidence="7 11" id="KW-0378">Hydrolase</keyword>
<dbReference type="EMBL" id="OD564569">
    <property type="protein sequence ID" value="CAD7438971.1"/>
    <property type="molecule type" value="Genomic_DNA"/>
</dbReference>
<keyword evidence="6 12" id="KW-0863">Zinc-finger</keyword>
<evidence type="ECO:0000256" key="5">
    <source>
        <dbReference type="ARBA" id="ARBA00022737"/>
    </source>
</evidence>
<feature type="domain" description="RanBP2-type" evidence="13">
    <location>
        <begin position="684"/>
        <end position="714"/>
    </location>
</feature>
<gene>
    <name evidence="15" type="ORF">TBIB3V08_LOCUS1552</name>
</gene>
<dbReference type="GO" id="GO:0006508">
    <property type="term" value="P:proteolysis"/>
    <property type="evidence" value="ECO:0007669"/>
    <property type="project" value="UniProtKB-KW"/>
</dbReference>
<evidence type="ECO:0000256" key="6">
    <source>
        <dbReference type="ARBA" id="ARBA00022771"/>
    </source>
</evidence>
<feature type="domain" description="RanBP2-type" evidence="13">
    <location>
        <begin position="1"/>
        <end position="35"/>
    </location>
</feature>
<evidence type="ECO:0000256" key="7">
    <source>
        <dbReference type="ARBA" id="ARBA00022801"/>
    </source>
</evidence>
<evidence type="ECO:0008006" key="16">
    <source>
        <dbReference type="Google" id="ProtNLM"/>
    </source>
</evidence>
<evidence type="ECO:0000256" key="2">
    <source>
        <dbReference type="ARBA" id="ARBA00022553"/>
    </source>
</evidence>
<feature type="domain" description="RanBP2-type" evidence="13">
    <location>
        <begin position="640"/>
        <end position="673"/>
    </location>
</feature>
<dbReference type="InterPro" id="IPR001876">
    <property type="entry name" value="Znf_RanBP2"/>
</dbReference>
<dbReference type="Gene3D" id="4.10.1060.10">
    <property type="entry name" value="Zinc finger, RanBP2-type"/>
    <property type="match status" value="3"/>
</dbReference>
<evidence type="ECO:0000256" key="8">
    <source>
        <dbReference type="ARBA" id="ARBA00022807"/>
    </source>
</evidence>
<dbReference type="GO" id="GO:0008270">
    <property type="term" value="F:zinc ion binding"/>
    <property type="evidence" value="ECO:0007669"/>
    <property type="project" value="UniProtKB-KW"/>
</dbReference>
<keyword evidence="9" id="KW-0862">Zinc</keyword>
<keyword evidence="4" id="KW-0479">Metal-binding</keyword>
<dbReference type="PROSITE" id="PS01358">
    <property type="entry name" value="ZF_RANBP2_1"/>
    <property type="match status" value="6"/>
</dbReference>
<evidence type="ECO:0000259" key="13">
    <source>
        <dbReference type="PROSITE" id="PS50199"/>
    </source>
</evidence>
<dbReference type="GO" id="GO:0005737">
    <property type="term" value="C:cytoplasm"/>
    <property type="evidence" value="ECO:0007669"/>
    <property type="project" value="TreeGrafter"/>
</dbReference>
<evidence type="ECO:0000256" key="9">
    <source>
        <dbReference type="ARBA" id="ARBA00022833"/>
    </source>
</evidence>
<dbReference type="SUPFAM" id="SSF90209">
    <property type="entry name" value="Ran binding protein zinc finger-like"/>
    <property type="match status" value="1"/>
</dbReference>
<protein>
    <recommendedName>
        <fullName evidence="16">Calpain-D</fullName>
    </recommendedName>
</protein>
<dbReference type="PROSITE" id="PS50199">
    <property type="entry name" value="ZF_RANBP2_2"/>
    <property type="match status" value="5"/>
</dbReference>
<dbReference type="PRINTS" id="PR00704">
    <property type="entry name" value="CALPAIN"/>
</dbReference>
<evidence type="ECO:0000256" key="12">
    <source>
        <dbReference type="PROSITE-ProRule" id="PRU00322"/>
    </source>
</evidence>
<dbReference type="PANTHER" id="PTHR10183:SF382">
    <property type="entry name" value="CALPAIN-15"/>
    <property type="match status" value="1"/>
</dbReference>
<organism evidence="15">
    <name type="scientific">Timema bartmani</name>
    <dbReference type="NCBI Taxonomy" id="61472"/>
    <lineage>
        <taxon>Eukaryota</taxon>
        <taxon>Metazoa</taxon>
        <taxon>Ecdysozoa</taxon>
        <taxon>Arthropoda</taxon>
        <taxon>Hexapoda</taxon>
        <taxon>Insecta</taxon>
        <taxon>Pterygota</taxon>
        <taxon>Neoptera</taxon>
        <taxon>Polyneoptera</taxon>
        <taxon>Phasmatodea</taxon>
        <taxon>Timematodea</taxon>
        <taxon>Timematoidea</taxon>
        <taxon>Timematidae</taxon>
        <taxon>Timema</taxon>
    </lineage>
</organism>
<evidence type="ECO:0000256" key="4">
    <source>
        <dbReference type="ARBA" id="ARBA00022723"/>
    </source>
</evidence>
<feature type="domain" description="Calpain catalytic" evidence="14">
    <location>
        <begin position="846"/>
        <end position="1147"/>
    </location>
</feature>
<dbReference type="InterPro" id="IPR001300">
    <property type="entry name" value="Peptidase_C2_calpain_cat"/>
</dbReference>
<keyword evidence="5" id="KW-0677">Repeat</keyword>
<dbReference type="PROSITE" id="PS00139">
    <property type="entry name" value="THIOL_PROTEASE_CYS"/>
    <property type="match status" value="1"/>
</dbReference>
<feature type="active site" evidence="10 11">
    <location>
        <position position="1071"/>
    </location>
</feature>
<dbReference type="SMART" id="SM00230">
    <property type="entry name" value="CysPc"/>
    <property type="match status" value="1"/>
</dbReference>
<dbReference type="InterPro" id="IPR022684">
    <property type="entry name" value="Calpain_cysteine_protease"/>
</dbReference>
<keyword evidence="2" id="KW-0597">Phosphoprotein</keyword>
<dbReference type="FunFam" id="3.90.70.10:FF:000010">
    <property type="entry name" value="Calpain 15"/>
    <property type="match status" value="1"/>
</dbReference>
<sequence>MGSIASVLQWHCQKCTLINPTERVRCVRCGTQRENKLVESETFSPATTNVKQFENVNTSAIIDKCYHSPVKKYFRDSAHSRRHSFRRHRRALCTGDGVYWSQEVAVRENEKRFSTWSHLAQCHPALLRSVSVPNLAHRWVCAQCRFVNVSVTACCATCGIVSVEVAHQLGFEGWRVEHMHGTPTTPTLAVVDVTSGPILASTMAQNTSMCDVLKNGECVETAQNRSPKRQNPSVYERVKSKVSRSLSGGSAMQKLWLDSSQNFGASKSYDSGCILRRPTSLIVDNVSNDQMPSVNSVSSDFEANEHLNRFYSVHKTSSEIPVWTCQRCTLENCSTKNRCEICETPRKNLSLGSVINTCAIPNTLPRSGLVITIPDWKEDTPNTQQVVSLQNNNNNNKDNCNADRLLYRRSFSDTNTPTDLDHSRSNLNHRSVIENDTQGSTHPQTPVNLNLNISQPVSTPNTRYSYIGISEPTIHDPVDDTGGLAQQPSSVRNRFDASPEIRETDVTKTSNGNICAFPPSVITNQSPSNSLTFLSNSSSSSSTKGSTFDRMWTCTKCSYAYNPLWSDSCDICNSVRSPPSLTEPSLITVTKDSVRYTPPKREGDVNESVVTNNNNNNCIPMATLATMDQDLEDDFQFLPIEGILEHDWTCKKCTLVNSGASMACVVCGGSKLRSITMVQDMTLRKGEFWSCISCTLKNPLTSTACMACKTTKQYLEVPGTSRSPSPRLGLGAVPKQRRARALTRSQSRNIREAPSDGSKVSTWRCVLCTYENATASVSCEICQSSRCMSSSVVLTNGTPSPCEAVPAATVTRQESELMENLRHLEEQEALQKWEHIVKYCRENNEPFVDDSFPPAPKSLYYCPSENKDNHVVQWLRPHQIVTEGDAKMEWAVFRRPLPSDISQGVLGNCWLLSALAVLAEREDLVKKVMVMREFCHQGAYQVRLCKDGKWTTVLVDDLLPCDKRRHLVYSQAKKKQLWVPLIEKAVAKIHGCYEALVSGRAIEGLATLTGAPCESVPLQPSSLPSEDELDRDLIWAQLLSSRQARFLMGCGGGNMKVDDDEYQRKGLRPRHAYSVLDVRDLMGNRLLRLRNPWGHYSWKGDWSDESPIWTPQLREILMPKGASDGVFWISFEDVLKYFDCIDICKVRSGWSEVRLRGTLPPLSSVDHLSCVLLTVLEPTEAEFTLFQEGQRNSEKSQRSQLDLCVVVFRTRSPAHPEVGRLVEHSKRQVRGFVGCHKMLERDLYILVCLAFNHWHTGMNDPISYPECVLAIHSSKRLLVEQISPPAFVLADSIINLTLAKGQRHECVLAIHSSKRLLVEQISPPAFVLADSIINLTLAKGQRHEGREGMTAYYLTKGWAGLVVMVENRHENKWIHVKCDCQESYNVVSTRGELRTVDSVPPLHRQVIIVLTQLEGSGGFSIAHRLTHRLANSAGLHDWGPPGLSHCPHIDKQVEGLHSPRLIT</sequence>
<feature type="active site" evidence="10 11">
    <location>
        <position position="909"/>
    </location>
</feature>
<feature type="domain" description="RanBP2-type" evidence="13">
    <location>
        <begin position="759"/>
        <end position="788"/>
    </location>
</feature>
<dbReference type="Gene3D" id="3.90.70.10">
    <property type="entry name" value="Cysteine proteinases"/>
    <property type="match status" value="1"/>
</dbReference>
<dbReference type="CDD" id="cd00044">
    <property type="entry name" value="CysPc"/>
    <property type="match status" value="1"/>
</dbReference>
<evidence type="ECO:0000259" key="14">
    <source>
        <dbReference type="PROSITE" id="PS50203"/>
    </source>
</evidence>
<dbReference type="PANTHER" id="PTHR10183">
    <property type="entry name" value="CALPAIN"/>
    <property type="match status" value="1"/>
</dbReference>
<evidence type="ECO:0000256" key="3">
    <source>
        <dbReference type="ARBA" id="ARBA00022670"/>
    </source>
</evidence>
<comment type="similarity">
    <text evidence="1">Belongs to the peptidase C2 family.</text>
</comment>
<dbReference type="InterPro" id="IPR036443">
    <property type="entry name" value="Znf_RanBP2_sf"/>
</dbReference>
<dbReference type="Gene3D" id="2.30.30.380">
    <property type="entry name" value="Zn-finger domain of Sec23/24"/>
    <property type="match status" value="1"/>
</dbReference>
<keyword evidence="8 11" id="KW-0788">Thiol protease</keyword>
<evidence type="ECO:0000256" key="1">
    <source>
        <dbReference type="ARBA" id="ARBA00007623"/>
    </source>
</evidence>
<accession>A0A7R9EQ60</accession>
<dbReference type="Pfam" id="PF00641">
    <property type="entry name" value="Zn_ribbon_RanBP"/>
    <property type="match status" value="5"/>
</dbReference>
<feature type="active site" evidence="10 11">
    <location>
        <position position="1091"/>
    </location>
</feature>
<keyword evidence="3 11" id="KW-0645">Protease</keyword>
<proteinExistence type="inferred from homology"/>
<evidence type="ECO:0000256" key="11">
    <source>
        <dbReference type="PROSITE-ProRule" id="PRU00239"/>
    </source>
</evidence>
<name>A0A7R9EQ60_9NEOP</name>
<dbReference type="GO" id="GO:0004198">
    <property type="term" value="F:calcium-dependent cysteine-type endopeptidase activity"/>
    <property type="evidence" value="ECO:0007669"/>
    <property type="project" value="InterPro"/>
</dbReference>
<reference evidence="15" key="1">
    <citation type="submission" date="2020-11" db="EMBL/GenBank/DDBJ databases">
        <authorList>
            <person name="Tran Van P."/>
        </authorList>
    </citation>
    <scope>NUCLEOTIDE SEQUENCE</scope>
</reference>
<dbReference type="SUPFAM" id="SSF54001">
    <property type="entry name" value="Cysteine proteinases"/>
    <property type="match status" value="1"/>
</dbReference>
<evidence type="ECO:0000313" key="15">
    <source>
        <dbReference type="EMBL" id="CAD7438971.1"/>
    </source>
</evidence>
<dbReference type="PROSITE" id="PS50203">
    <property type="entry name" value="CALPAIN_CAT"/>
    <property type="match status" value="1"/>
</dbReference>
<dbReference type="InterPro" id="IPR000169">
    <property type="entry name" value="Pept_cys_AS"/>
</dbReference>
<dbReference type="SMART" id="SM00547">
    <property type="entry name" value="ZnF_RBZ"/>
    <property type="match status" value="7"/>
</dbReference>
<dbReference type="InterPro" id="IPR038765">
    <property type="entry name" value="Papain-like_cys_pep_sf"/>
</dbReference>